<evidence type="ECO:0000256" key="8">
    <source>
        <dbReference type="SAM" id="Phobius"/>
    </source>
</evidence>
<keyword evidence="10" id="KW-1185">Reference proteome</keyword>
<dbReference type="KEGG" id="opf:CBP31_02920"/>
<keyword evidence="6 8" id="KW-0472">Membrane</keyword>
<evidence type="ECO:0000256" key="5">
    <source>
        <dbReference type="ARBA" id="ARBA00022989"/>
    </source>
</evidence>
<keyword evidence="5 8" id="KW-1133">Transmembrane helix</keyword>
<feature type="transmembrane region" description="Helical" evidence="8">
    <location>
        <begin position="327"/>
        <end position="346"/>
    </location>
</feature>
<dbReference type="PANTHER" id="PTHR43549:SF3">
    <property type="entry name" value="MULTIDRUG RESISTANCE PROTEIN YPNP-RELATED"/>
    <property type="match status" value="1"/>
</dbReference>
<feature type="transmembrane region" description="Helical" evidence="8">
    <location>
        <begin position="39"/>
        <end position="61"/>
    </location>
</feature>
<evidence type="ECO:0000256" key="2">
    <source>
        <dbReference type="ARBA" id="ARBA00022448"/>
    </source>
</evidence>
<keyword evidence="4 8" id="KW-0812">Transmembrane</keyword>
<evidence type="ECO:0000256" key="6">
    <source>
        <dbReference type="ARBA" id="ARBA00023136"/>
    </source>
</evidence>
<evidence type="ECO:0000256" key="4">
    <source>
        <dbReference type="ARBA" id="ARBA00022692"/>
    </source>
</evidence>
<evidence type="ECO:0000313" key="9">
    <source>
        <dbReference type="EMBL" id="ART83912.1"/>
    </source>
</evidence>
<dbReference type="EMBL" id="CP021377">
    <property type="protein sequence ID" value="ART83912.1"/>
    <property type="molecule type" value="Genomic_DNA"/>
</dbReference>
<feature type="transmembrane region" description="Helical" evidence="8">
    <location>
        <begin position="399"/>
        <end position="419"/>
    </location>
</feature>
<dbReference type="PANTHER" id="PTHR43549">
    <property type="entry name" value="MULTIDRUG RESISTANCE PROTEIN YPNP-RELATED"/>
    <property type="match status" value="1"/>
</dbReference>
<dbReference type="InterPro" id="IPR048279">
    <property type="entry name" value="MdtK-like"/>
</dbReference>
<feature type="transmembrane region" description="Helical" evidence="8">
    <location>
        <begin position="73"/>
        <end position="95"/>
    </location>
</feature>
<sequence>MSPSQPSAPLSPPSQPKPKKYLADQSLPRALFSMTWPMLFGVVALMSFQLADSVFISMLGLQELAALGFTLPIQQVLIGVQIGIGIASTALISRAIGAGKSGRAKHIGGLVVLTGCCVTLLLCAFIWLLRIPLLTALGASAELLPYTEGYWLPWLASAWLGAFLYFASSVARANGDMRLPGLMMVVTSILNILLDPLFIFTFGWGLPGAAYATIVACTVGSAIMYSRILKRHWLDFKPSQLPLAPALRDIFNTSAPAMLSQLMPGLAALLAIRLIAGFGGSAIAAWTLGSRLELFSIVIVLALTMALPPMVGRLLGSQQLDRVHNLVLVAVRFVIGLQILIALFWLASRGLIAPALAPDADTERYLLSYMLWVPISYAALGVCMLMVSVCNALGMPMRAVWISVLRLFACYLPALWLGATLAGMSGLYIGVLLGNVAAGLVSWQFYQRGLGHLQQRQAKR</sequence>
<proteinExistence type="predicted"/>
<dbReference type="PIRSF" id="PIRSF006603">
    <property type="entry name" value="DinF"/>
    <property type="match status" value="1"/>
</dbReference>
<dbReference type="Proteomes" id="UP000243937">
    <property type="component" value="Chromosome"/>
</dbReference>
<feature type="transmembrane region" description="Helical" evidence="8">
    <location>
        <begin position="266"/>
        <end position="288"/>
    </location>
</feature>
<dbReference type="GO" id="GO:0015297">
    <property type="term" value="F:antiporter activity"/>
    <property type="evidence" value="ECO:0007669"/>
    <property type="project" value="InterPro"/>
</dbReference>
<dbReference type="GO" id="GO:0042910">
    <property type="term" value="F:xenobiotic transmembrane transporter activity"/>
    <property type="evidence" value="ECO:0007669"/>
    <property type="project" value="InterPro"/>
</dbReference>
<feature type="region of interest" description="Disordered" evidence="7">
    <location>
        <begin position="1"/>
        <end position="20"/>
    </location>
</feature>
<evidence type="ECO:0000256" key="7">
    <source>
        <dbReference type="SAM" id="MobiDB-lite"/>
    </source>
</evidence>
<keyword evidence="3" id="KW-1003">Cell membrane</keyword>
<protein>
    <submittedName>
        <fullName evidence="9">MATE family efflux transporter</fullName>
    </submittedName>
</protein>
<dbReference type="NCBIfam" id="TIGR00797">
    <property type="entry name" value="matE"/>
    <property type="match status" value="1"/>
</dbReference>
<keyword evidence="2" id="KW-0813">Transport</keyword>
<dbReference type="Pfam" id="PF01554">
    <property type="entry name" value="MatE"/>
    <property type="match status" value="2"/>
</dbReference>
<accession>A0A1Y0D8M9</accession>
<comment type="subcellular location">
    <subcellularLocation>
        <location evidence="1">Cell inner membrane</location>
        <topology evidence="1">Multi-pass membrane protein</topology>
    </subcellularLocation>
</comment>
<feature type="transmembrane region" description="Helical" evidence="8">
    <location>
        <begin position="107"/>
        <end position="129"/>
    </location>
</feature>
<feature type="transmembrane region" description="Helical" evidence="8">
    <location>
        <begin position="366"/>
        <end position="387"/>
    </location>
</feature>
<evidence type="ECO:0000313" key="10">
    <source>
        <dbReference type="Proteomes" id="UP000243937"/>
    </source>
</evidence>
<dbReference type="OrthoDB" id="9806302at2"/>
<dbReference type="GO" id="GO:0005886">
    <property type="term" value="C:plasma membrane"/>
    <property type="evidence" value="ECO:0007669"/>
    <property type="project" value="UniProtKB-SubCell"/>
</dbReference>
<feature type="transmembrane region" description="Helical" evidence="8">
    <location>
        <begin position="149"/>
        <end position="167"/>
    </location>
</feature>
<feature type="transmembrane region" description="Helical" evidence="8">
    <location>
        <begin position="425"/>
        <end position="446"/>
    </location>
</feature>
<evidence type="ECO:0000256" key="3">
    <source>
        <dbReference type="ARBA" id="ARBA00022475"/>
    </source>
</evidence>
<dbReference type="InterPro" id="IPR052031">
    <property type="entry name" value="Membrane_Transporter-Flippase"/>
</dbReference>
<dbReference type="AlphaFoldDB" id="A0A1Y0D8M9"/>
<dbReference type="InterPro" id="IPR002528">
    <property type="entry name" value="MATE_fam"/>
</dbReference>
<evidence type="ECO:0000256" key="1">
    <source>
        <dbReference type="ARBA" id="ARBA00004429"/>
    </source>
</evidence>
<gene>
    <name evidence="9" type="ORF">CBP31_02920</name>
</gene>
<feature type="transmembrane region" description="Helical" evidence="8">
    <location>
        <begin position="179"/>
        <end position="202"/>
    </location>
</feature>
<name>A0A1Y0D8M9_9GAMM</name>
<organism evidence="9 10">
    <name type="scientific">Oceanisphaera profunda</name>
    <dbReference type="NCBI Taxonomy" id="1416627"/>
    <lineage>
        <taxon>Bacteria</taxon>
        <taxon>Pseudomonadati</taxon>
        <taxon>Pseudomonadota</taxon>
        <taxon>Gammaproteobacteria</taxon>
        <taxon>Aeromonadales</taxon>
        <taxon>Aeromonadaceae</taxon>
        <taxon>Oceanisphaera</taxon>
    </lineage>
</organism>
<reference evidence="9 10" key="1">
    <citation type="journal article" date="2014" name="Int. J. Syst. Evol. Microbiol.">
        <title>Oceanisphaera profunda sp. nov., a marine bacterium isolated from deep-sea sediment, and emended description of the genus Oceanisphaera.</title>
        <authorList>
            <person name="Xu Z."/>
            <person name="Zhang X.Y."/>
            <person name="Su H.N."/>
            <person name="Yu Z.C."/>
            <person name="Liu C."/>
            <person name="Li H."/>
            <person name="Chen X.L."/>
            <person name="Song X.Y."/>
            <person name="Xie B.B."/>
            <person name="Qin Q.L."/>
            <person name="Zhou B.C."/>
            <person name="Shi M."/>
            <person name="Huang Y."/>
            <person name="Zhang Y.Z."/>
        </authorList>
    </citation>
    <scope>NUCLEOTIDE SEQUENCE [LARGE SCALE GENOMIC DNA]</scope>
    <source>
        <strain evidence="9 10">SM1222</strain>
    </source>
</reference>
<feature type="transmembrane region" description="Helical" evidence="8">
    <location>
        <begin position="208"/>
        <end position="229"/>
    </location>
</feature>
<feature type="transmembrane region" description="Helical" evidence="8">
    <location>
        <begin position="294"/>
        <end position="315"/>
    </location>
</feature>